<dbReference type="EMBL" id="JBEUKS010000011">
    <property type="protein sequence ID" value="MFC1442100.1"/>
    <property type="molecule type" value="Genomic_DNA"/>
</dbReference>
<accession>A0ABV6XV05</accession>
<evidence type="ECO:0000313" key="2">
    <source>
        <dbReference type="EMBL" id="MFC1442100.1"/>
    </source>
</evidence>
<organism evidence="2 3">
    <name type="scientific">Streptacidiphilus jeojiensis</name>
    <dbReference type="NCBI Taxonomy" id="3229225"/>
    <lineage>
        <taxon>Bacteria</taxon>
        <taxon>Bacillati</taxon>
        <taxon>Actinomycetota</taxon>
        <taxon>Actinomycetes</taxon>
        <taxon>Kitasatosporales</taxon>
        <taxon>Streptomycetaceae</taxon>
        <taxon>Streptacidiphilus</taxon>
    </lineage>
</organism>
<name>A0ABV6XV05_9ACTN</name>
<protein>
    <submittedName>
        <fullName evidence="2">DUF6082 family protein</fullName>
    </submittedName>
</protein>
<gene>
    <name evidence="2" type="ORF">ABUW04_27995</name>
</gene>
<evidence type="ECO:0000256" key="1">
    <source>
        <dbReference type="SAM" id="Phobius"/>
    </source>
</evidence>
<dbReference type="Proteomes" id="UP001592581">
    <property type="component" value="Unassembled WGS sequence"/>
</dbReference>
<dbReference type="PROSITE" id="PS51257">
    <property type="entry name" value="PROKAR_LIPOPROTEIN"/>
    <property type="match status" value="1"/>
</dbReference>
<keyword evidence="3" id="KW-1185">Reference proteome</keyword>
<keyword evidence="1" id="KW-0472">Membrane</keyword>
<proteinExistence type="predicted"/>
<dbReference type="RefSeq" id="WP_380567085.1">
    <property type="nucleotide sequence ID" value="NZ_JBEUKS010000011.1"/>
</dbReference>
<feature type="transmembrane region" description="Helical" evidence="1">
    <location>
        <begin position="17"/>
        <end position="39"/>
    </location>
</feature>
<evidence type="ECO:0000313" key="3">
    <source>
        <dbReference type="Proteomes" id="UP001592581"/>
    </source>
</evidence>
<keyword evidence="1" id="KW-0812">Transmembrane</keyword>
<dbReference type="InterPro" id="IPR045728">
    <property type="entry name" value="DUF6082"/>
</dbReference>
<keyword evidence="1" id="KW-1133">Transmembrane helix</keyword>
<dbReference type="Pfam" id="PF19560">
    <property type="entry name" value="DUF6082"/>
    <property type="match status" value="1"/>
</dbReference>
<sequence>MDDNEVKRGTVWRYVRGTFVGLVMLAVVVVACVALSGWMNHSVETFWGSRSRAAQLGTVGQYFDAGSAVFSGLALLLVIGTTVMQRKELAMQRDALSKSHWELRRSAEADLRRLHMELIKMAIDDPALADVWGAYRTEIPMERRRQYLYANLIFSHLYLNHKLQIADDAEMLGHLRVITKNEIFREYWKEASGSRAPLAEGSAERIFGRLVDQAIAERSPNGVD</sequence>
<comment type="caution">
    <text evidence="2">The sequence shown here is derived from an EMBL/GenBank/DDBJ whole genome shotgun (WGS) entry which is preliminary data.</text>
</comment>
<reference evidence="2 3" key="1">
    <citation type="submission" date="2024-06" db="EMBL/GenBank/DDBJ databases">
        <authorList>
            <person name="Lee S.D."/>
        </authorList>
    </citation>
    <scope>NUCLEOTIDE SEQUENCE [LARGE SCALE GENOMIC DNA]</scope>
    <source>
        <strain evidence="2 3">N1-10</strain>
    </source>
</reference>
<feature type="transmembrane region" description="Helical" evidence="1">
    <location>
        <begin position="59"/>
        <end position="83"/>
    </location>
</feature>